<dbReference type="EMBL" id="JBANEI010000007">
    <property type="protein sequence ID" value="MEI2682331.1"/>
    <property type="molecule type" value="Genomic_DNA"/>
</dbReference>
<comment type="caution">
    <text evidence="1">The sequence shown here is derived from an EMBL/GenBank/DDBJ whole genome shotgun (WGS) entry which is preliminary data.</text>
</comment>
<organism evidence="1 2">
    <name type="scientific">Erwinia aphidicola</name>
    <dbReference type="NCBI Taxonomy" id="68334"/>
    <lineage>
        <taxon>Bacteria</taxon>
        <taxon>Pseudomonadati</taxon>
        <taxon>Pseudomonadota</taxon>
        <taxon>Gammaproteobacteria</taxon>
        <taxon>Enterobacterales</taxon>
        <taxon>Erwiniaceae</taxon>
        <taxon>Erwinia</taxon>
    </lineage>
</organism>
<proteinExistence type="predicted"/>
<name>A0ABU8DFN5_ERWAP</name>
<evidence type="ECO:0000313" key="1">
    <source>
        <dbReference type="EMBL" id="MEI2682331.1"/>
    </source>
</evidence>
<dbReference type="RefSeq" id="WP_048917459.1">
    <property type="nucleotide sequence ID" value="NZ_CAKKMT010000005.1"/>
</dbReference>
<dbReference type="InterPro" id="IPR016032">
    <property type="entry name" value="Sig_transdc_resp-reg_C-effctor"/>
</dbReference>
<reference evidence="1 2" key="1">
    <citation type="submission" date="2024-02" db="EMBL/GenBank/DDBJ databases">
        <title>First report Erwinia aphidicola in onion in Chile.</title>
        <authorList>
            <person name="Valenzuela M."/>
            <person name="Pena M."/>
            <person name="Dutta B."/>
        </authorList>
    </citation>
    <scope>NUCLEOTIDE SEQUENCE [LARGE SCALE GENOMIC DNA]</scope>
    <source>
        <strain evidence="1 2">QCJ3A</strain>
    </source>
</reference>
<dbReference type="Proteomes" id="UP001306592">
    <property type="component" value="Unassembled WGS sequence"/>
</dbReference>
<accession>A0ABU8DFN5</accession>
<protein>
    <submittedName>
        <fullName evidence="1">DNA-binding response regulator</fullName>
    </submittedName>
</protein>
<gene>
    <name evidence="1" type="ORF">V8N49_11770</name>
</gene>
<dbReference type="GeneID" id="89474510"/>
<evidence type="ECO:0000313" key="2">
    <source>
        <dbReference type="Proteomes" id="UP001306592"/>
    </source>
</evidence>
<sequence length="221" mass="26652">MTYRCFFYDENAYFFEGMKASISSLFRETRNVSFSLTDDYEQLIDRTKSRIEGNQHLWLFCDLDMLPMERFVMLNRMQGCYKHQNKKLVIMLSNHHMPFFLTIYNLFPQAHWLMKNEKMEHIPAFLNGLNQKKANENRFSYSLIDYTRNTLRSGDVHHLISCNEWWLIEEILRGKSLSNIAHQADTDIRKISYVKRKLMKRLNIKNNIALFEKFKWLTPSR</sequence>
<dbReference type="SUPFAM" id="SSF46894">
    <property type="entry name" value="C-terminal effector domain of the bipartite response regulators"/>
    <property type="match status" value="1"/>
</dbReference>
<keyword evidence="1" id="KW-0238">DNA-binding</keyword>
<keyword evidence="2" id="KW-1185">Reference proteome</keyword>
<dbReference type="GO" id="GO:0003677">
    <property type="term" value="F:DNA binding"/>
    <property type="evidence" value="ECO:0007669"/>
    <property type="project" value="UniProtKB-KW"/>
</dbReference>